<keyword evidence="6" id="KW-0067">ATP-binding</keyword>
<dbReference type="GO" id="GO:0010508">
    <property type="term" value="P:positive regulation of autophagy"/>
    <property type="evidence" value="ECO:0007669"/>
    <property type="project" value="UniProtKB-ARBA"/>
</dbReference>
<dbReference type="GO" id="GO:0043068">
    <property type="term" value="P:positive regulation of programmed cell death"/>
    <property type="evidence" value="ECO:0007669"/>
    <property type="project" value="UniProtKB-ARBA"/>
</dbReference>
<keyword evidence="16" id="KW-1185">Reference proteome</keyword>
<evidence type="ECO:0000256" key="11">
    <source>
        <dbReference type="ARBA" id="ARBA00049299"/>
    </source>
</evidence>
<comment type="catalytic activity">
    <reaction evidence="12">
        <text>L-tyrosyl-[protein] + ATP = O-phospho-L-tyrosyl-[protein] + ADP + H(+)</text>
        <dbReference type="Rhea" id="RHEA:10596"/>
        <dbReference type="Rhea" id="RHEA-COMP:10136"/>
        <dbReference type="Rhea" id="RHEA-COMP:20101"/>
        <dbReference type="ChEBI" id="CHEBI:15378"/>
        <dbReference type="ChEBI" id="CHEBI:30616"/>
        <dbReference type="ChEBI" id="CHEBI:46858"/>
        <dbReference type="ChEBI" id="CHEBI:61978"/>
        <dbReference type="ChEBI" id="CHEBI:456216"/>
        <dbReference type="EC" id="2.7.12.2"/>
    </reaction>
</comment>
<evidence type="ECO:0000256" key="12">
    <source>
        <dbReference type="ARBA" id="ARBA00051693"/>
    </source>
</evidence>
<dbReference type="GO" id="GO:0004713">
    <property type="term" value="F:protein tyrosine kinase activity"/>
    <property type="evidence" value="ECO:0007669"/>
    <property type="project" value="UniProtKB-KW"/>
</dbReference>
<dbReference type="Proteomes" id="UP001431783">
    <property type="component" value="Unassembled WGS sequence"/>
</dbReference>
<reference evidence="15 16" key="1">
    <citation type="submission" date="2023-03" db="EMBL/GenBank/DDBJ databases">
        <title>Genome insight into feeding habits of ladybird beetles.</title>
        <authorList>
            <person name="Li H.-S."/>
            <person name="Huang Y.-H."/>
            <person name="Pang H."/>
        </authorList>
    </citation>
    <scope>NUCLEOTIDE SEQUENCE [LARGE SCALE GENOMIC DNA]</scope>
    <source>
        <strain evidence="15">SYSU_2023b</strain>
        <tissue evidence="15">Whole body</tissue>
    </source>
</reference>
<feature type="region of interest" description="Disordered" evidence="13">
    <location>
        <begin position="591"/>
        <end position="711"/>
    </location>
</feature>
<dbReference type="GO" id="GO:0004708">
    <property type="term" value="F:MAP kinase kinase activity"/>
    <property type="evidence" value="ECO:0007669"/>
    <property type="project" value="UniProtKB-EC"/>
</dbReference>
<dbReference type="PROSITE" id="PS50011">
    <property type="entry name" value="PROTEIN_KINASE_DOM"/>
    <property type="match status" value="1"/>
</dbReference>
<evidence type="ECO:0000256" key="8">
    <source>
        <dbReference type="ARBA" id="ARBA00038035"/>
    </source>
</evidence>
<comment type="catalytic activity">
    <reaction evidence="11">
        <text>L-threonyl-[protein] + ATP = O-phospho-L-threonyl-[protein] + ADP + H(+)</text>
        <dbReference type="Rhea" id="RHEA:46608"/>
        <dbReference type="Rhea" id="RHEA-COMP:11060"/>
        <dbReference type="Rhea" id="RHEA-COMP:11605"/>
        <dbReference type="ChEBI" id="CHEBI:15378"/>
        <dbReference type="ChEBI" id="CHEBI:30013"/>
        <dbReference type="ChEBI" id="CHEBI:30616"/>
        <dbReference type="ChEBI" id="CHEBI:61977"/>
        <dbReference type="ChEBI" id="CHEBI:456216"/>
        <dbReference type="EC" id="2.7.12.2"/>
    </reaction>
</comment>
<dbReference type="GO" id="GO:0051239">
    <property type="term" value="P:regulation of multicellular organismal process"/>
    <property type="evidence" value="ECO:0007669"/>
    <property type="project" value="UniProtKB-ARBA"/>
</dbReference>
<name>A0AAW1UE33_9CUCU</name>
<sequence>MSNQDKIDEMLNRIRQPNGLSPIRPPCYPGARTSPSRPNLPLSLGHINEPRRTAPRPNALKFTTNKEENIETEIKLKEIMKISGKLKINDVDYNTDVKDMEPLEELGHGTCGHVYKMRHKTSSKIIAVKQMRRSGNSEENKRIIMDIEVVLKSHDCKFIVQCLGCFITESEVWICMELMATCFDKLLKKLKKPIPERILGKVTVATVEALSYLKDKHGVMHRDVKPSNILLDERGNVKLCDFGISGRLVDSMAKTRSAGCAAYMAPERIEPNPENPDYDVRADVWSLGITLVELATGVFPYQDCKTDFEVLAKVINQDPPSLPVKQGFSEDFRDFVSCCLRKQHQQRPKYRELKKQSFIKKFEVVDVDVGQWFKKAVEEAEMSANRQNITPSAIRRFFTSCQPQATISDTTLQNIGSLTNGSGSSPYIPLLSRPKNRSLETSSPVLGKRIHNSRLGAFQSMNGQKDTSTSVFLDKQSEIDSGDDNNIKGYSNYFPPKVPPKIDPYVPLQHVTGVQDNVNKFSSPVFQRRMLDSPSVSPYPQKRGVSENRWKSPNSSPLPLRANYLSDSEQSSAHGSTSPIVLQRFFHQQKQQQMAKEAEEEAKYNPGKKRFTSYIKLQLSGDKSGRTSRHQSPEPPPRLSKINGDSPLPIRRNILEPNAVTSPSLSRRYVSPTPPIPPPRRLSESSSVPGSPQHLRTRVEYTPEPHRRFFS</sequence>
<dbReference type="SUPFAM" id="SSF56112">
    <property type="entry name" value="Protein kinase-like (PK-like)"/>
    <property type="match status" value="1"/>
</dbReference>
<dbReference type="Pfam" id="PF00069">
    <property type="entry name" value="Pkinase"/>
    <property type="match status" value="1"/>
</dbReference>
<dbReference type="Gene3D" id="3.30.200.20">
    <property type="entry name" value="Phosphorylase Kinase, domain 1"/>
    <property type="match status" value="1"/>
</dbReference>
<evidence type="ECO:0000256" key="4">
    <source>
        <dbReference type="ARBA" id="ARBA00022741"/>
    </source>
</evidence>
<keyword evidence="7" id="KW-0829">Tyrosine-protein kinase</keyword>
<feature type="compositionally biased region" description="Basic and acidic residues" evidence="13">
    <location>
        <begin position="697"/>
        <end position="711"/>
    </location>
</feature>
<keyword evidence="1" id="KW-0723">Serine/threonine-protein kinase</keyword>
<dbReference type="GO" id="GO:0005524">
    <property type="term" value="F:ATP binding"/>
    <property type="evidence" value="ECO:0007669"/>
    <property type="project" value="UniProtKB-KW"/>
</dbReference>
<dbReference type="FunFam" id="3.30.200.20:FF:000040">
    <property type="entry name" value="Dual specificity mitogen-activated protein kinase kinase"/>
    <property type="match status" value="1"/>
</dbReference>
<dbReference type="PROSITE" id="PS00108">
    <property type="entry name" value="PROTEIN_KINASE_ST"/>
    <property type="match status" value="1"/>
</dbReference>
<keyword evidence="5" id="KW-0418">Kinase</keyword>
<comment type="caution">
    <text evidence="15">The sequence shown here is derived from an EMBL/GenBank/DDBJ whole genome shotgun (WGS) entry which is preliminary data.</text>
</comment>
<keyword evidence="4" id="KW-0547">Nucleotide-binding</keyword>
<evidence type="ECO:0000256" key="3">
    <source>
        <dbReference type="ARBA" id="ARBA00022679"/>
    </source>
</evidence>
<evidence type="ECO:0000256" key="13">
    <source>
        <dbReference type="SAM" id="MobiDB-lite"/>
    </source>
</evidence>
<dbReference type="EMBL" id="JARQZJ010000061">
    <property type="protein sequence ID" value="KAK9879006.1"/>
    <property type="molecule type" value="Genomic_DNA"/>
</dbReference>
<feature type="domain" description="Protein kinase" evidence="14">
    <location>
        <begin position="100"/>
        <end position="359"/>
    </location>
</feature>
<evidence type="ECO:0000256" key="7">
    <source>
        <dbReference type="ARBA" id="ARBA00023137"/>
    </source>
</evidence>
<dbReference type="GO" id="GO:0030707">
    <property type="term" value="P:follicle cell of egg chamber development"/>
    <property type="evidence" value="ECO:0007669"/>
    <property type="project" value="UniProtKB-ARBA"/>
</dbReference>
<dbReference type="EC" id="2.7.12.2" evidence="9"/>
<gene>
    <name evidence="15" type="ORF">WA026_003819</name>
</gene>
<dbReference type="Gene3D" id="1.10.510.10">
    <property type="entry name" value="Transferase(Phosphotransferase) domain 1"/>
    <property type="match status" value="1"/>
</dbReference>
<keyword evidence="2" id="KW-0597">Phosphoprotein</keyword>
<proteinExistence type="inferred from homology"/>
<dbReference type="InterPro" id="IPR000719">
    <property type="entry name" value="Prot_kinase_dom"/>
</dbReference>
<dbReference type="PANTHER" id="PTHR47238">
    <property type="entry name" value="MITOGEN-ACTIVATED PROTEIN KINASE KINASE 5"/>
    <property type="match status" value="1"/>
</dbReference>
<evidence type="ECO:0000313" key="16">
    <source>
        <dbReference type="Proteomes" id="UP001431783"/>
    </source>
</evidence>
<dbReference type="InterPro" id="IPR052468">
    <property type="entry name" value="Dual_spec_MAPK_kinase"/>
</dbReference>
<dbReference type="GO" id="GO:0004674">
    <property type="term" value="F:protein serine/threonine kinase activity"/>
    <property type="evidence" value="ECO:0007669"/>
    <property type="project" value="UniProtKB-KW"/>
</dbReference>
<comment type="catalytic activity">
    <reaction evidence="10">
        <text>L-seryl-[protein] + ATP = O-phospho-L-seryl-[protein] + ADP + H(+)</text>
        <dbReference type="Rhea" id="RHEA:17989"/>
        <dbReference type="Rhea" id="RHEA-COMP:9863"/>
        <dbReference type="Rhea" id="RHEA-COMP:11604"/>
        <dbReference type="ChEBI" id="CHEBI:15378"/>
        <dbReference type="ChEBI" id="CHEBI:29999"/>
        <dbReference type="ChEBI" id="CHEBI:30616"/>
        <dbReference type="ChEBI" id="CHEBI:83421"/>
        <dbReference type="ChEBI" id="CHEBI:456216"/>
        <dbReference type="EC" id="2.7.12.2"/>
    </reaction>
</comment>
<evidence type="ECO:0000256" key="2">
    <source>
        <dbReference type="ARBA" id="ARBA00022553"/>
    </source>
</evidence>
<evidence type="ECO:0000256" key="10">
    <source>
        <dbReference type="ARBA" id="ARBA00049014"/>
    </source>
</evidence>
<dbReference type="InterPro" id="IPR008271">
    <property type="entry name" value="Ser/Thr_kinase_AS"/>
</dbReference>
<evidence type="ECO:0000313" key="15">
    <source>
        <dbReference type="EMBL" id="KAK9879006.1"/>
    </source>
</evidence>
<evidence type="ECO:0000256" key="5">
    <source>
        <dbReference type="ARBA" id="ARBA00022777"/>
    </source>
</evidence>
<organism evidence="15 16">
    <name type="scientific">Henosepilachna vigintioctopunctata</name>
    <dbReference type="NCBI Taxonomy" id="420089"/>
    <lineage>
        <taxon>Eukaryota</taxon>
        <taxon>Metazoa</taxon>
        <taxon>Ecdysozoa</taxon>
        <taxon>Arthropoda</taxon>
        <taxon>Hexapoda</taxon>
        <taxon>Insecta</taxon>
        <taxon>Pterygota</taxon>
        <taxon>Neoptera</taxon>
        <taxon>Endopterygota</taxon>
        <taxon>Coleoptera</taxon>
        <taxon>Polyphaga</taxon>
        <taxon>Cucujiformia</taxon>
        <taxon>Coccinelloidea</taxon>
        <taxon>Coccinellidae</taxon>
        <taxon>Epilachninae</taxon>
        <taxon>Epilachnini</taxon>
        <taxon>Henosepilachna</taxon>
    </lineage>
</organism>
<feature type="region of interest" description="Disordered" evidence="13">
    <location>
        <begin position="529"/>
        <end position="557"/>
    </location>
</feature>
<dbReference type="CDD" id="cd06618">
    <property type="entry name" value="PKc_MKK7"/>
    <property type="match status" value="1"/>
</dbReference>
<dbReference type="FunFam" id="1.10.510.10:FF:000432">
    <property type="entry name" value="mitogen-activated protein kinase kinase 3"/>
    <property type="match status" value="1"/>
</dbReference>
<dbReference type="InterPro" id="IPR011009">
    <property type="entry name" value="Kinase-like_dom_sf"/>
</dbReference>
<evidence type="ECO:0000256" key="1">
    <source>
        <dbReference type="ARBA" id="ARBA00022527"/>
    </source>
</evidence>
<dbReference type="GO" id="GO:0006950">
    <property type="term" value="P:response to stress"/>
    <property type="evidence" value="ECO:0007669"/>
    <property type="project" value="UniProtKB-ARBA"/>
</dbReference>
<evidence type="ECO:0000259" key="14">
    <source>
        <dbReference type="PROSITE" id="PS50011"/>
    </source>
</evidence>
<protein>
    <recommendedName>
        <fullName evidence="9">mitogen-activated protein kinase kinase</fullName>
        <ecNumber evidence="9">2.7.12.2</ecNumber>
    </recommendedName>
</protein>
<dbReference type="GO" id="GO:0016477">
    <property type="term" value="P:cell migration"/>
    <property type="evidence" value="ECO:0007669"/>
    <property type="project" value="UniProtKB-ARBA"/>
</dbReference>
<dbReference type="GO" id="GO:0005829">
    <property type="term" value="C:cytosol"/>
    <property type="evidence" value="ECO:0007669"/>
    <property type="project" value="UniProtKB-ARBA"/>
</dbReference>
<comment type="similarity">
    <text evidence="8">Belongs to the protein kinase superfamily. STE Ser/Thr protein kinase family. MAP kinase kinase subfamily.</text>
</comment>
<evidence type="ECO:0000256" key="6">
    <source>
        <dbReference type="ARBA" id="ARBA00022840"/>
    </source>
</evidence>
<dbReference type="AlphaFoldDB" id="A0AAW1UE33"/>
<keyword evidence="3" id="KW-0808">Transferase</keyword>
<dbReference type="SMART" id="SM00220">
    <property type="entry name" value="S_TKc"/>
    <property type="match status" value="1"/>
</dbReference>
<feature type="region of interest" description="Disordered" evidence="13">
    <location>
        <begin position="31"/>
        <end position="57"/>
    </location>
</feature>
<dbReference type="PANTHER" id="PTHR47238:SF2">
    <property type="entry name" value="DUAL SPECIFICITY MITOGEN-ACTIVATED PROTEIN KINASE KINASE HEMIPTEROUS"/>
    <property type="match status" value="1"/>
</dbReference>
<accession>A0AAW1UE33</accession>
<evidence type="ECO:0000256" key="9">
    <source>
        <dbReference type="ARBA" id="ARBA00038999"/>
    </source>
</evidence>